<dbReference type="CDD" id="cd00635">
    <property type="entry name" value="PLPDE_III_YBL036c_like"/>
    <property type="match status" value="1"/>
</dbReference>
<dbReference type="Proteomes" id="UP000582837">
    <property type="component" value="Unassembled WGS sequence"/>
</dbReference>
<protein>
    <recommendedName>
        <fullName evidence="2">Pyridoxal phosphate homeostasis protein</fullName>
        <shortName evidence="2">PLP homeostasis protein</shortName>
    </recommendedName>
</protein>
<organism evidence="6 7">
    <name type="scientific">Longimicrobium terrae</name>
    <dbReference type="NCBI Taxonomy" id="1639882"/>
    <lineage>
        <taxon>Bacteria</taxon>
        <taxon>Pseudomonadati</taxon>
        <taxon>Gemmatimonadota</taxon>
        <taxon>Longimicrobiia</taxon>
        <taxon>Longimicrobiales</taxon>
        <taxon>Longimicrobiaceae</taxon>
        <taxon>Longimicrobium</taxon>
    </lineage>
</organism>
<dbReference type="PIRSF" id="PIRSF004848">
    <property type="entry name" value="YBL036c_PLPDEIII"/>
    <property type="match status" value="1"/>
</dbReference>
<dbReference type="Gene3D" id="3.20.20.10">
    <property type="entry name" value="Alanine racemase"/>
    <property type="match status" value="1"/>
</dbReference>
<dbReference type="AlphaFoldDB" id="A0A841H1X0"/>
<comment type="cofactor">
    <cofactor evidence="3">
        <name>pyridoxal 5'-phosphate</name>
        <dbReference type="ChEBI" id="CHEBI:597326"/>
    </cofactor>
</comment>
<sequence length="230" mass="24624">MDSHLLAERVARVRDGIERARARSGRTDAVTLVAVTKTHPADTVRAAIAAGLADVGENRVQEMDDKVAELGREAVRWHLIGHLQRNKAARAVALADLIHSLDSIRLAEELSREAVKAGVEVHALVQVNTSGEESKFGLPADEALDAAARMAALPGLRLEGMMTMAPFTEDEAVVRRTFAAARTLCEDAARQIPGFGRALSMGMSNDYEAAVEEGSTLVRVGSTLFGDRGT</sequence>
<dbReference type="EMBL" id="JACHIA010000011">
    <property type="protein sequence ID" value="MBB6071982.1"/>
    <property type="molecule type" value="Genomic_DNA"/>
</dbReference>
<name>A0A841H1X0_9BACT</name>
<evidence type="ECO:0000256" key="3">
    <source>
        <dbReference type="PIRSR" id="PIRSR004848-1"/>
    </source>
</evidence>
<comment type="similarity">
    <text evidence="2 4">Belongs to the pyridoxal phosphate-binding protein YggS/PROSC family.</text>
</comment>
<evidence type="ECO:0000313" key="7">
    <source>
        <dbReference type="Proteomes" id="UP000582837"/>
    </source>
</evidence>
<accession>A0A841H1X0</accession>
<dbReference type="SUPFAM" id="SSF51419">
    <property type="entry name" value="PLP-binding barrel"/>
    <property type="match status" value="1"/>
</dbReference>
<evidence type="ECO:0000313" key="6">
    <source>
        <dbReference type="EMBL" id="MBB6071982.1"/>
    </source>
</evidence>
<dbReference type="RefSeq" id="WP_170035422.1">
    <property type="nucleotide sequence ID" value="NZ_JABDTL010000001.1"/>
</dbReference>
<dbReference type="InterPro" id="IPR029066">
    <property type="entry name" value="PLP-binding_barrel"/>
</dbReference>
<dbReference type="InterPro" id="IPR011078">
    <property type="entry name" value="PyrdxlP_homeostasis"/>
</dbReference>
<dbReference type="HAMAP" id="MF_02087">
    <property type="entry name" value="PLP_homeostasis"/>
    <property type="match status" value="1"/>
</dbReference>
<dbReference type="Pfam" id="PF01168">
    <property type="entry name" value="Ala_racemase_N"/>
    <property type="match status" value="1"/>
</dbReference>
<keyword evidence="1 2" id="KW-0663">Pyridoxal phosphate</keyword>
<reference evidence="6 7" key="1">
    <citation type="submission" date="2020-08" db="EMBL/GenBank/DDBJ databases">
        <title>Genomic Encyclopedia of Type Strains, Phase IV (KMG-IV): sequencing the most valuable type-strain genomes for metagenomic binning, comparative biology and taxonomic classification.</title>
        <authorList>
            <person name="Goeker M."/>
        </authorList>
    </citation>
    <scope>NUCLEOTIDE SEQUENCE [LARGE SCALE GENOMIC DNA]</scope>
    <source>
        <strain evidence="6 7">DSM 29007</strain>
    </source>
</reference>
<dbReference type="GO" id="GO:0030170">
    <property type="term" value="F:pyridoxal phosphate binding"/>
    <property type="evidence" value="ECO:0007669"/>
    <property type="project" value="UniProtKB-UniRule"/>
</dbReference>
<dbReference type="PANTHER" id="PTHR10146">
    <property type="entry name" value="PROLINE SYNTHETASE CO-TRANSCRIBED BACTERIAL HOMOLOG PROTEIN"/>
    <property type="match status" value="1"/>
</dbReference>
<feature type="modified residue" description="N6-(pyridoxal phosphate)lysine" evidence="2 3">
    <location>
        <position position="37"/>
    </location>
</feature>
<evidence type="ECO:0000259" key="5">
    <source>
        <dbReference type="Pfam" id="PF01168"/>
    </source>
</evidence>
<dbReference type="FunFam" id="3.20.20.10:FF:000018">
    <property type="entry name" value="Pyridoxal phosphate homeostasis protein"/>
    <property type="match status" value="1"/>
</dbReference>
<proteinExistence type="inferred from homology"/>
<dbReference type="InterPro" id="IPR001608">
    <property type="entry name" value="Ala_racemase_N"/>
</dbReference>
<evidence type="ECO:0000256" key="2">
    <source>
        <dbReference type="HAMAP-Rule" id="MF_02087"/>
    </source>
</evidence>
<feature type="domain" description="Alanine racemase N-terminal" evidence="5">
    <location>
        <begin position="12"/>
        <end position="228"/>
    </location>
</feature>
<keyword evidence="7" id="KW-1185">Reference proteome</keyword>
<comment type="caution">
    <text evidence="6">The sequence shown here is derived from an EMBL/GenBank/DDBJ whole genome shotgun (WGS) entry which is preliminary data.</text>
</comment>
<dbReference type="NCBIfam" id="TIGR00044">
    <property type="entry name" value="YggS family pyridoxal phosphate-dependent enzyme"/>
    <property type="match status" value="1"/>
</dbReference>
<dbReference type="PANTHER" id="PTHR10146:SF14">
    <property type="entry name" value="PYRIDOXAL PHOSPHATE HOMEOSTASIS PROTEIN"/>
    <property type="match status" value="1"/>
</dbReference>
<gene>
    <name evidence="6" type="ORF">HNQ61_003642</name>
</gene>
<evidence type="ECO:0000256" key="4">
    <source>
        <dbReference type="RuleBase" id="RU004514"/>
    </source>
</evidence>
<comment type="function">
    <text evidence="2">Pyridoxal 5'-phosphate (PLP)-binding protein, which is involved in PLP homeostasis.</text>
</comment>
<evidence type="ECO:0000256" key="1">
    <source>
        <dbReference type="ARBA" id="ARBA00022898"/>
    </source>
</evidence>